<keyword evidence="1 4" id="KW-0328">Glycosyltransferase</keyword>
<evidence type="ECO:0000259" key="3">
    <source>
        <dbReference type="Pfam" id="PF00535"/>
    </source>
</evidence>
<reference evidence="5" key="1">
    <citation type="submission" date="2015-03" db="EMBL/GenBank/DDBJ databases">
        <authorList>
            <consortium name="Pathogen Informatics"/>
        </authorList>
    </citation>
    <scope>NUCLEOTIDE SEQUENCE [LARGE SCALE GENOMIC DNA]</scope>
    <source>
        <strain evidence="5">R148</strain>
    </source>
</reference>
<dbReference type="InterPro" id="IPR001173">
    <property type="entry name" value="Glyco_trans_2-like"/>
</dbReference>
<dbReference type="GO" id="GO:0050501">
    <property type="term" value="F:hyaluronan synthase activity"/>
    <property type="evidence" value="ECO:0007669"/>
    <property type="project" value="UniProtKB-EC"/>
</dbReference>
<evidence type="ECO:0000256" key="1">
    <source>
        <dbReference type="ARBA" id="ARBA00022676"/>
    </source>
</evidence>
<dbReference type="EMBL" id="CWJI01000015">
    <property type="protein sequence ID" value="CRY56630.1"/>
    <property type="molecule type" value="Genomic_DNA"/>
</dbReference>
<dbReference type="SUPFAM" id="SSF53448">
    <property type="entry name" value="Nucleotide-diphospho-sugar transferases"/>
    <property type="match status" value="1"/>
</dbReference>
<feature type="domain" description="Glycosyltransferase 2-like" evidence="3">
    <location>
        <begin position="7"/>
        <end position="128"/>
    </location>
</feature>
<protein>
    <submittedName>
        <fullName evidence="4">Glycosyl transferase family protein</fullName>
        <ecNumber evidence="4">2.4.1.212</ecNumber>
    </submittedName>
</protein>
<dbReference type="EC" id="2.4.1.212" evidence="4"/>
<dbReference type="PANTHER" id="PTHR22916">
    <property type="entry name" value="GLYCOSYLTRANSFERASE"/>
    <property type="match status" value="1"/>
</dbReference>
<name>A0A0H5LZZ0_YERIN</name>
<dbReference type="CDD" id="cd00761">
    <property type="entry name" value="Glyco_tranf_GTA_type"/>
    <property type="match status" value="1"/>
</dbReference>
<gene>
    <name evidence="4" type="primary">hyaD</name>
    <name evidence="4" type="ORF">ERS008476_03674</name>
</gene>
<dbReference type="InterPro" id="IPR029044">
    <property type="entry name" value="Nucleotide-diphossugar_trans"/>
</dbReference>
<proteinExistence type="predicted"/>
<dbReference type="PANTHER" id="PTHR22916:SF51">
    <property type="entry name" value="GLYCOSYLTRANSFERASE EPSH-RELATED"/>
    <property type="match status" value="1"/>
</dbReference>
<dbReference type="Proteomes" id="UP000043316">
    <property type="component" value="Unassembled WGS sequence"/>
</dbReference>
<dbReference type="RefSeq" id="WP_053010196.1">
    <property type="nucleotide sequence ID" value="NZ_CWJI01000015.1"/>
</dbReference>
<keyword evidence="2 4" id="KW-0808">Transferase</keyword>
<organism evidence="4 5">
    <name type="scientific">Yersinia intermedia</name>
    <dbReference type="NCBI Taxonomy" id="631"/>
    <lineage>
        <taxon>Bacteria</taxon>
        <taxon>Pseudomonadati</taxon>
        <taxon>Pseudomonadota</taxon>
        <taxon>Gammaproteobacteria</taxon>
        <taxon>Enterobacterales</taxon>
        <taxon>Yersiniaceae</taxon>
        <taxon>Yersinia</taxon>
    </lineage>
</organism>
<evidence type="ECO:0000313" key="5">
    <source>
        <dbReference type="Proteomes" id="UP000043316"/>
    </source>
</evidence>
<evidence type="ECO:0000256" key="2">
    <source>
        <dbReference type="ARBA" id="ARBA00022679"/>
    </source>
</evidence>
<accession>A0A0H5LZZ0</accession>
<sequence>MASIDVSIIVPVYNCETYLAELLDSLRSQQGISFEIIAVNDGSTDSSPEMLADIARDDSRLVIINQVNQGLSAARNAGIAQAKGQWIAFVDGDDWLAPDALHRWLTQAKEQSLDLLIGNGYRFTSNPAVQAEPPLLHKQPWGEVLDGQQWVIRSVEQDEWPHFAWLQLIRRDVIEDNHLAFIRDMVHEDILWTTQLARVAKRVGFCQQPFYGYRTNPESITNSPSPQALQRRANSYLDIIHGLVEIAANSPPALRKTLLRHANRESGHLLGLIRKKITDPLARRTLAKRFFALGLPAALFQGSTTFSEYWRALRCNLTLGLYTKK</sequence>
<dbReference type="Gene3D" id="3.90.550.10">
    <property type="entry name" value="Spore Coat Polysaccharide Biosynthesis Protein SpsA, Chain A"/>
    <property type="match status" value="1"/>
</dbReference>
<dbReference type="Pfam" id="PF00535">
    <property type="entry name" value="Glycos_transf_2"/>
    <property type="match status" value="1"/>
</dbReference>
<evidence type="ECO:0000313" key="4">
    <source>
        <dbReference type="EMBL" id="CRY56630.1"/>
    </source>
</evidence>
<dbReference type="AlphaFoldDB" id="A0A0H5LZZ0"/>